<keyword evidence="4" id="KW-1185">Reference proteome</keyword>
<keyword evidence="2" id="KW-0648">Protein biosynthesis</keyword>
<feature type="binding site" evidence="2">
    <location>
        <position position="131"/>
    </location>
    <ligand>
        <name>Fe cation</name>
        <dbReference type="ChEBI" id="CHEBI:24875"/>
    </ligand>
</feature>
<feature type="binding site" evidence="2">
    <location>
        <position position="135"/>
    </location>
    <ligand>
        <name>Fe cation</name>
        <dbReference type="ChEBI" id="CHEBI:24875"/>
    </ligand>
</feature>
<dbReference type="PANTHER" id="PTHR10458:SF22">
    <property type="entry name" value="PEPTIDE DEFORMYLASE"/>
    <property type="match status" value="1"/>
</dbReference>
<keyword evidence="2 3" id="KW-0378">Hydrolase</keyword>
<feature type="binding site" evidence="2">
    <location>
        <position position="89"/>
    </location>
    <ligand>
        <name>Fe cation</name>
        <dbReference type="ChEBI" id="CHEBI:24875"/>
    </ligand>
</feature>
<sequence length="178" mass="20058">MAVKQILPFGDPILRKVAKPVDELNAKTFKLLDEMAETLYAADGRAGLAAPQVGILRRVVVMDCGDGLMELINPEIIERSGEQSGMEACLSFPGYYGNVKRAEHVKVKTLNRQGEEMILAADGFLAVCMQHEIDHLDGILFVDHVQEKWLYHETTRQKVDLLDVIRLTKRRTISIREI</sequence>
<comment type="function">
    <text evidence="2">Removes the formyl group from the N-terminal Met of newly synthesized proteins. Requires at least a dipeptide for an efficient rate of reaction. N-terminal L-methionine is a prerequisite for activity but the enzyme has broad specificity at other positions.</text>
</comment>
<keyword evidence="2" id="KW-0408">Iron</keyword>
<reference evidence="3 4" key="1">
    <citation type="submission" date="2019-04" db="EMBL/GenBank/DDBJ databases">
        <title>Whole genome sequencing of Brevibacillus sp. TGS2-1.</title>
        <authorList>
            <person name="Choi A."/>
        </authorList>
    </citation>
    <scope>NUCLEOTIDE SEQUENCE [LARGE SCALE GENOMIC DNA]</scope>
    <source>
        <strain evidence="3 4">TGS2-1</strain>
    </source>
</reference>
<protein>
    <recommendedName>
        <fullName evidence="2">Peptide deformylase</fullName>
        <shortName evidence="2">PDF</shortName>
        <ecNumber evidence="2">3.5.1.88</ecNumber>
    </recommendedName>
    <alternativeName>
        <fullName evidence="2">Polypeptide deformylase</fullName>
    </alternativeName>
</protein>
<dbReference type="GO" id="GO:0006412">
    <property type="term" value="P:translation"/>
    <property type="evidence" value="ECO:0007669"/>
    <property type="project" value="UniProtKB-UniRule"/>
</dbReference>
<dbReference type="PANTHER" id="PTHR10458">
    <property type="entry name" value="PEPTIDE DEFORMYLASE"/>
    <property type="match status" value="1"/>
</dbReference>
<dbReference type="InterPro" id="IPR036821">
    <property type="entry name" value="Peptide_deformylase_sf"/>
</dbReference>
<dbReference type="Gene3D" id="3.90.45.10">
    <property type="entry name" value="Peptide deformylase"/>
    <property type="match status" value="1"/>
</dbReference>
<comment type="similarity">
    <text evidence="1 2">Belongs to the polypeptide deformylase family.</text>
</comment>
<dbReference type="EC" id="3.5.1.88" evidence="2"/>
<dbReference type="SUPFAM" id="SSF56420">
    <property type="entry name" value="Peptide deformylase"/>
    <property type="match status" value="1"/>
</dbReference>
<dbReference type="Pfam" id="PF01327">
    <property type="entry name" value="Pep_deformylase"/>
    <property type="match status" value="1"/>
</dbReference>
<proteinExistence type="inferred from homology"/>
<name>A0A4U2YAK1_9BACL</name>
<dbReference type="GO" id="GO:0042586">
    <property type="term" value="F:peptide deformylase activity"/>
    <property type="evidence" value="ECO:0007669"/>
    <property type="project" value="UniProtKB-UniRule"/>
</dbReference>
<evidence type="ECO:0000256" key="2">
    <source>
        <dbReference type="HAMAP-Rule" id="MF_00163"/>
    </source>
</evidence>
<dbReference type="EMBL" id="SZNK01000001">
    <property type="protein sequence ID" value="TKI57314.1"/>
    <property type="molecule type" value="Genomic_DNA"/>
</dbReference>
<dbReference type="PIRSF" id="PIRSF004749">
    <property type="entry name" value="Pep_def"/>
    <property type="match status" value="1"/>
</dbReference>
<dbReference type="NCBIfam" id="TIGR00079">
    <property type="entry name" value="pept_deformyl"/>
    <property type="match status" value="1"/>
</dbReference>
<dbReference type="Proteomes" id="UP000307841">
    <property type="component" value="Unassembled WGS sequence"/>
</dbReference>
<accession>A0A4U2YAK1</accession>
<comment type="catalytic activity">
    <reaction evidence="2">
        <text>N-terminal N-formyl-L-methionyl-[peptide] + H2O = N-terminal L-methionyl-[peptide] + formate</text>
        <dbReference type="Rhea" id="RHEA:24420"/>
        <dbReference type="Rhea" id="RHEA-COMP:10639"/>
        <dbReference type="Rhea" id="RHEA-COMP:10640"/>
        <dbReference type="ChEBI" id="CHEBI:15377"/>
        <dbReference type="ChEBI" id="CHEBI:15740"/>
        <dbReference type="ChEBI" id="CHEBI:49298"/>
        <dbReference type="ChEBI" id="CHEBI:64731"/>
        <dbReference type="EC" id="3.5.1.88"/>
    </reaction>
</comment>
<dbReference type="OrthoDB" id="9784988at2"/>
<dbReference type="InterPro" id="IPR023635">
    <property type="entry name" value="Peptide_deformylase"/>
</dbReference>
<comment type="caution">
    <text evidence="3">The sequence shown here is derived from an EMBL/GenBank/DDBJ whole genome shotgun (WGS) entry which is preliminary data.</text>
</comment>
<feature type="active site" evidence="2">
    <location>
        <position position="132"/>
    </location>
</feature>
<dbReference type="CDD" id="cd00487">
    <property type="entry name" value="Pep_deformylase"/>
    <property type="match status" value="1"/>
</dbReference>
<dbReference type="NCBIfam" id="NF001159">
    <property type="entry name" value="PRK00150.1-3"/>
    <property type="match status" value="1"/>
</dbReference>
<organism evidence="3 4">
    <name type="scientific">Brevibacillus antibioticus</name>
    <dbReference type="NCBI Taxonomy" id="2570228"/>
    <lineage>
        <taxon>Bacteria</taxon>
        <taxon>Bacillati</taxon>
        <taxon>Bacillota</taxon>
        <taxon>Bacilli</taxon>
        <taxon>Bacillales</taxon>
        <taxon>Paenibacillaceae</taxon>
        <taxon>Brevibacillus</taxon>
    </lineage>
</organism>
<keyword evidence="2" id="KW-0479">Metal-binding</keyword>
<dbReference type="GO" id="GO:0046872">
    <property type="term" value="F:metal ion binding"/>
    <property type="evidence" value="ECO:0007669"/>
    <property type="project" value="UniProtKB-KW"/>
</dbReference>
<evidence type="ECO:0000313" key="4">
    <source>
        <dbReference type="Proteomes" id="UP000307841"/>
    </source>
</evidence>
<dbReference type="RefSeq" id="WP_137030753.1">
    <property type="nucleotide sequence ID" value="NZ_SZNK01000001.1"/>
</dbReference>
<dbReference type="HAMAP" id="MF_00163">
    <property type="entry name" value="Pep_deformylase"/>
    <property type="match status" value="1"/>
</dbReference>
<comment type="cofactor">
    <cofactor evidence="2">
        <name>Fe(2+)</name>
        <dbReference type="ChEBI" id="CHEBI:29033"/>
    </cofactor>
    <text evidence="2">Binds 1 Fe(2+) ion.</text>
</comment>
<evidence type="ECO:0000256" key="1">
    <source>
        <dbReference type="ARBA" id="ARBA00010759"/>
    </source>
</evidence>
<evidence type="ECO:0000313" key="3">
    <source>
        <dbReference type="EMBL" id="TKI57314.1"/>
    </source>
</evidence>
<dbReference type="PRINTS" id="PR01576">
    <property type="entry name" value="PDEFORMYLASE"/>
</dbReference>
<gene>
    <name evidence="2 3" type="primary">def</name>
    <name evidence="3" type="ORF">E8L90_18650</name>
</gene>
<dbReference type="AlphaFoldDB" id="A0A4U2YAK1"/>